<dbReference type="GO" id="GO:0016740">
    <property type="term" value="F:transferase activity"/>
    <property type="evidence" value="ECO:0007669"/>
    <property type="project" value="UniProtKB-KW"/>
</dbReference>
<dbReference type="InterPro" id="IPR006218">
    <property type="entry name" value="DAHP1/KDSA"/>
</dbReference>
<reference evidence="3 4" key="1">
    <citation type="submission" date="2018-08" db="EMBL/GenBank/DDBJ databases">
        <title>A genome reference for cultivated species of the human gut microbiota.</title>
        <authorList>
            <person name="Zou Y."/>
            <person name="Xue W."/>
            <person name="Luo G."/>
        </authorList>
    </citation>
    <scope>NUCLEOTIDE SEQUENCE [LARGE SCALE GENOMIC DNA]</scope>
    <source>
        <strain evidence="3 4">AM40-30BH</strain>
    </source>
</reference>
<proteinExistence type="predicted"/>
<evidence type="ECO:0000313" key="4">
    <source>
        <dbReference type="Proteomes" id="UP000284379"/>
    </source>
</evidence>
<organism evidence="3 4">
    <name type="scientific">Bacteroides nordii</name>
    <dbReference type="NCBI Taxonomy" id="291645"/>
    <lineage>
        <taxon>Bacteria</taxon>
        <taxon>Pseudomonadati</taxon>
        <taxon>Bacteroidota</taxon>
        <taxon>Bacteroidia</taxon>
        <taxon>Bacteroidales</taxon>
        <taxon>Bacteroidaceae</taxon>
        <taxon>Bacteroides</taxon>
    </lineage>
</organism>
<dbReference type="AlphaFoldDB" id="A0A413VNJ3"/>
<dbReference type="Gene3D" id="3.20.20.70">
    <property type="entry name" value="Aldolase class I"/>
    <property type="match status" value="1"/>
</dbReference>
<keyword evidence="1" id="KW-0808">Transferase</keyword>
<dbReference type="InterPro" id="IPR013785">
    <property type="entry name" value="Aldolase_TIM"/>
</dbReference>
<dbReference type="PANTHER" id="PTHR43018">
    <property type="entry name" value="PHOSPHO-2-DEHYDRO-3-DEOXYHEPTONATE ALDOLASE"/>
    <property type="match status" value="1"/>
</dbReference>
<feature type="domain" description="DAHP synthetase I/KDSA" evidence="2">
    <location>
        <begin position="3"/>
        <end position="241"/>
    </location>
</feature>
<evidence type="ECO:0000256" key="1">
    <source>
        <dbReference type="ARBA" id="ARBA00022679"/>
    </source>
</evidence>
<protein>
    <submittedName>
        <fullName evidence="3">Phospho-2-dehydro-3-deoxyheptonate aldolase</fullName>
    </submittedName>
</protein>
<name>A0A413VNJ3_9BACE</name>
<dbReference type="SUPFAM" id="SSF51569">
    <property type="entry name" value="Aldolase"/>
    <property type="match status" value="1"/>
</dbReference>
<accession>A0A413VNJ3</accession>
<dbReference type="InterPro" id="IPR052899">
    <property type="entry name" value="Class-I_DAHP_synthase"/>
</dbReference>
<dbReference type="Proteomes" id="UP000284379">
    <property type="component" value="Unassembled WGS sequence"/>
</dbReference>
<gene>
    <name evidence="3" type="ORF">DW888_11755</name>
</gene>
<dbReference type="EMBL" id="QSGO01000007">
    <property type="protein sequence ID" value="RHB35109.1"/>
    <property type="molecule type" value="Genomic_DNA"/>
</dbReference>
<comment type="caution">
    <text evidence="3">The sequence shown here is derived from an EMBL/GenBank/DDBJ whole genome shotgun (WGS) entry which is preliminary data.</text>
</comment>
<evidence type="ECO:0000313" key="3">
    <source>
        <dbReference type="EMBL" id="RHB35109.1"/>
    </source>
</evidence>
<dbReference type="PANTHER" id="PTHR43018:SF1">
    <property type="entry name" value="PROTEIN AROA(G)"/>
    <property type="match status" value="1"/>
</dbReference>
<dbReference type="Pfam" id="PF00793">
    <property type="entry name" value="DAHP_synth_1"/>
    <property type="match status" value="1"/>
</dbReference>
<dbReference type="RefSeq" id="WP_122201600.1">
    <property type="nucleotide sequence ID" value="NZ_CABJFV010000007.1"/>
</dbReference>
<evidence type="ECO:0000259" key="2">
    <source>
        <dbReference type="Pfam" id="PF00793"/>
    </source>
</evidence>
<sequence length="245" mass="27315">MDKIELIAGPCSAETREQMMKTATQLRAVGIRTLRAGLWKPRSHYGTFEGVGEKGLAWMEEIQQTLGMRVMTEVALPSHVEAALNAGLDMLWIGARTTVNPFMMHELAEALRGTDIPIWVKNPVSPDLELWIGAIERLQHAGVKRIGAIHRGFCLVDNAPYRNSPLWDQIKELRNRVPGIPVYCDPSHIAGKRELLLQICQEALSLKVDGLFIESHCCPQKALSDAAQQLTPEALSEMLRMLNIC</sequence>